<dbReference type="EMBL" id="JBHUEO010000002">
    <property type="protein sequence ID" value="MFD1705281.1"/>
    <property type="molecule type" value="Genomic_DNA"/>
</dbReference>
<dbReference type="InterPro" id="IPR003691">
    <property type="entry name" value="FluC"/>
</dbReference>
<evidence type="ECO:0000256" key="2">
    <source>
        <dbReference type="ARBA" id="ARBA00022448"/>
    </source>
</evidence>
<evidence type="ECO:0000256" key="3">
    <source>
        <dbReference type="ARBA" id="ARBA00022475"/>
    </source>
</evidence>
<feature type="binding site" evidence="14">
    <location>
        <position position="68"/>
    </location>
    <ligand>
        <name>Na(+)</name>
        <dbReference type="ChEBI" id="CHEBI:29101"/>
        <note>structural</note>
    </ligand>
</feature>
<dbReference type="Proteomes" id="UP001597301">
    <property type="component" value="Unassembled WGS sequence"/>
</dbReference>
<comment type="catalytic activity">
    <reaction evidence="12">
        <text>fluoride(in) = fluoride(out)</text>
        <dbReference type="Rhea" id="RHEA:76159"/>
        <dbReference type="ChEBI" id="CHEBI:17051"/>
    </reaction>
    <physiologicalReaction direction="left-to-right" evidence="12">
        <dbReference type="Rhea" id="RHEA:76160"/>
    </physiologicalReaction>
</comment>
<dbReference type="PANTHER" id="PTHR28259">
    <property type="entry name" value="FLUORIDE EXPORT PROTEIN 1-RELATED"/>
    <property type="match status" value="1"/>
</dbReference>
<comment type="caution">
    <text evidence="15">The sequence shown here is derived from an EMBL/GenBank/DDBJ whole genome shotgun (WGS) entry which is preliminary data.</text>
</comment>
<feature type="transmembrane region" description="Helical" evidence="14">
    <location>
        <begin position="6"/>
        <end position="24"/>
    </location>
</feature>
<evidence type="ECO:0000256" key="12">
    <source>
        <dbReference type="ARBA" id="ARBA00035585"/>
    </source>
</evidence>
<comment type="subcellular location">
    <subcellularLocation>
        <location evidence="1 14">Cell membrane</location>
        <topology evidence="1 14">Multi-pass membrane protein</topology>
    </subcellularLocation>
</comment>
<keyword evidence="8 14" id="KW-0406">Ion transport</keyword>
<comment type="activity regulation">
    <text evidence="14">Na(+) is not transported, but it plays an essential structural role and its presence is essential for fluoride channel function.</text>
</comment>
<dbReference type="Pfam" id="PF02537">
    <property type="entry name" value="CRCB"/>
    <property type="match status" value="1"/>
</dbReference>
<feature type="transmembrane region" description="Helical" evidence="14">
    <location>
        <begin position="59"/>
        <end position="78"/>
    </location>
</feature>
<feature type="transmembrane region" description="Helical" evidence="14">
    <location>
        <begin position="36"/>
        <end position="53"/>
    </location>
</feature>
<evidence type="ECO:0000256" key="13">
    <source>
        <dbReference type="ARBA" id="ARBA00049940"/>
    </source>
</evidence>
<keyword evidence="7 14" id="KW-0915">Sodium</keyword>
<feature type="binding site" evidence="14">
    <location>
        <position position="71"/>
    </location>
    <ligand>
        <name>Na(+)</name>
        <dbReference type="ChEBI" id="CHEBI:29101"/>
        <note>structural</note>
    </ligand>
</feature>
<gene>
    <name evidence="14 15" type="primary">crcB</name>
    <name evidence="14" type="synonym">fluC</name>
    <name evidence="15" type="ORF">ACFSCZ_00775</name>
</gene>
<keyword evidence="5 14" id="KW-0479">Metal-binding</keyword>
<keyword evidence="3 14" id="KW-1003">Cell membrane</keyword>
<accession>A0ABW4KEU4</accession>
<evidence type="ECO:0000256" key="1">
    <source>
        <dbReference type="ARBA" id="ARBA00004651"/>
    </source>
</evidence>
<name>A0ABW4KEU4_9BACI</name>
<keyword evidence="10 14" id="KW-0407">Ion channel</keyword>
<reference evidence="16" key="1">
    <citation type="journal article" date="2019" name="Int. J. Syst. Evol. Microbiol.">
        <title>The Global Catalogue of Microorganisms (GCM) 10K type strain sequencing project: providing services to taxonomists for standard genome sequencing and annotation.</title>
        <authorList>
            <consortium name="The Broad Institute Genomics Platform"/>
            <consortium name="The Broad Institute Genome Sequencing Center for Infectious Disease"/>
            <person name="Wu L."/>
            <person name="Ma J."/>
        </authorList>
    </citation>
    <scope>NUCLEOTIDE SEQUENCE [LARGE SCALE GENOMIC DNA]</scope>
    <source>
        <strain evidence="16">CGMCC 1.12295</strain>
    </source>
</reference>
<evidence type="ECO:0000256" key="5">
    <source>
        <dbReference type="ARBA" id="ARBA00022723"/>
    </source>
</evidence>
<keyword evidence="4 14" id="KW-0812">Transmembrane</keyword>
<dbReference type="PANTHER" id="PTHR28259:SF16">
    <property type="entry name" value="FLUORIDE-SPECIFIC ION CHANNEL FLUC 2"/>
    <property type="match status" value="1"/>
</dbReference>
<comment type="function">
    <text evidence="13 14">Fluoride-specific ion channel. Important for reducing fluoride concentration in the cell, thus reducing its toxicity.</text>
</comment>
<evidence type="ECO:0000256" key="8">
    <source>
        <dbReference type="ARBA" id="ARBA00023065"/>
    </source>
</evidence>
<keyword evidence="6 14" id="KW-1133">Transmembrane helix</keyword>
<feature type="transmembrane region" description="Helical" evidence="14">
    <location>
        <begin position="90"/>
        <end position="113"/>
    </location>
</feature>
<organism evidence="15 16">
    <name type="scientific">Siminovitchia sediminis</name>
    <dbReference type="NCBI Taxonomy" id="1274353"/>
    <lineage>
        <taxon>Bacteria</taxon>
        <taxon>Bacillati</taxon>
        <taxon>Bacillota</taxon>
        <taxon>Bacilli</taxon>
        <taxon>Bacillales</taxon>
        <taxon>Bacillaceae</taxon>
        <taxon>Siminovitchia</taxon>
    </lineage>
</organism>
<sequence>MSILYVALGGFAGSIIRYFLSNLLNPDKRGFPRGTIFVNLSGSLVLGLLMGMMPASNWILFMGTGFLGSYTTFSTCTIELIQQLENKQYLLFSLYFFLSYACGILLAFFGYLLGTYMQ</sequence>
<protein>
    <recommendedName>
        <fullName evidence="14">Fluoride-specific ion channel FluC</fullName>
    </recommendedName>
</protein>
<evidence type="ECO:0000256" key="14">
    <source>
        <dbReference type="HAMAP-Rule" id="MF_00454"/>
    </source>
</evidence>
<evidence type="ECO:0000313" key="15">
    <source>
        <dbReference type="EMBL" id="MFD1705281.1"/>
    </source>
</evidence>
<evidence type="ECO:0000256" key="11">
    <source>
        <dbReference type="ARBA" id="ARBA00035120"/>
    </source>
</evidence>
<evidence type="ECO:0000256" key="10">
    <source>
        <dbReference type="ARBA" id="ARBA00023303"/>
    </source>
</evidence>
<keyword evidence="16" id="KW-1185">Reference proteome</keyword>
<dbReference type="RefSeq" id="WP_380771562.1">
    <property type="nucleotide sequence ID" value="NZ_JBHUEO010000002.1"/>
</dbReference>
<evidence type="ECO:0000313" key="16">
    <source>
        <dbReference type="Proteomes" id="UP001597301"/>
    </source>
</evidence>
<keyword evidence="9 14" id="KW-0472">Membrane</keyword>
<dbReference type="HAMAP" id="MF_00454">
    <property type="entry name" value="FluC"/>
    <property type="match status" value="1"/>
</dbReference>
<evidence type="ECO:0000256" key="4">
    <source>
        <dbReference type="ARBA" id="ARBA00022692"/>
    </source>
</evidence>
<dbReference type="NCBIfam" id="TIGR00494">
    <property type="entry name" value="crcB"/>
    <property type="match status" value="1"/>
</dbReference>
<evidence type="ECO:0000256" key="9">
    <source>
        <dbReference type="ARBA" id="ARBA00023136"/>
    </source>
</evidence>
<evidence type="ECO:0000256" key="7">
    <source>
        <dbReference type="ARBA" id="ARBA00023053"/>
    </source>
</evidence>
<proteinExistence type="inferred from homology"/>
<evidence type="ECO:0000256" key="6">
    <source>
        <dbReference type="ARBA" id="ARBA00022989"/>
    </source>
</evidence>
<comment type="similarity">
    <text evidence="11 14">Belongs to the fluoride channel Fluc/FEX (TC 1.A.43) family.</text>
</comment>
<keyword evidence="2 14" id="KW-0813">Transport</keyword>